<dbReference type="InterPro" id="IPR047142">
    <property type="entry name" value="OryJ/VirC-like"/>
</dbReference>
<evidence type="ECO:0000259" key="1">
    <source>
        <dbReference type="Pfam" id="PF07883"/>
    </source>
</evidence>
<dbReference type="OrthoDB" id="713485at2"/>
<dbReference type="InterPro" id="IPR014710">
    <property type="entry name" value="RmlC-like_jellyroll"/>
</dbReference>
<gene>
    <name evidence="2" type="ORF">JCM31447_02860</name>
</gene>
<dbReference type="PANTHER" id="PTHR36156:SF2">
    <property type="entry name" value="CUPIN TYPE-2 DOMAIN-CONTAINING PROTEIN"/>
    <property type="match status" value="1"/>
</dbReference>
<dbReference type="SUPFAM" id="SSF51182">
    <property type="entry name" value="RmlC-like cupins"/>
    <property type="match status" value="1"/>
</dbReference>
<dbReference type="PANTHER" id="PTHR36156">
    <property type="entry name" value="SLR2101 PROTEIN"/>
    <property type="match status" value="1"/>
</dbReference>
<organism evidence="2 3">
    <name type="scientific">Fluviispira sanaruensis</name>
    <dbReference type="NCBI Taxonomy" id="2493639"/>
    <lineage>
        <taxon>Bacteria</taxon>
        <taxon>Pseudomonadati</taxon>
        <taxon>Bdellovibrionota</taxon>
        <taxon>Oligoflexia</taxon>
        <taxon>Silvanigrellales</taxon>
        <taxon>Silvanigrellaceae</taxon>
        <taxon>Fluviispira</taxon>
    </lineage>
</organism>
<proteinExistence type="predicted"/>
<accession>A0A4P2VSQ6</accession>
<dbReference type="RefSeq" id="WP_130605802.1">
    <property type="nucleotide sequence ID" value="NZ_AP019368.1"/>
</dbReference>
<dbReference type="InterPro" id="IPR011051">
    <property type="entry name" value="RmlC_Cupin_sf"/>
</dbReference>
<evidence type="ECO:0000313" key="3">
    <source>
        <dbReference type="Proteomes" id="UP000291236"/>
    </source>
</evidence>
<name>A0A4P2VSQ6_FLUSA</name>
<dbReference type="Proteomes" id="UP000291236">
    <property type="component" value="Chromosome"/>
</dbReference>
<evidence type="ECO:0000313" key="2">
    <source>
        <dbReference type="EMBL" id="BBH51862.1"/>
    </source>
</evidence>
<dbReference type="Gene3D" id="2.60.120.10">
    <property type="entry name" value="Jelly Rolls"/>
    <property type="match status" value="1"/>
</dbReference>
<sequence length="179" mass="20041">MYKSRLVIIDNIINNTSSVVEDKNIEPTIELDDGHKITQLWYNEKTPCEPNGKRDQLEHFNFNIKPGAVHFIKTIFPPFSKIEAYAKENSCTIDADSYGFHSTTTIDFAVVIKGQMQLTTENGIVKLNEGDCLVQKATVHGWINIGSEPAVMAFVMLGAYVPDSFIIKSFQDPISGKKI</sequence>
<dbReference type="Pfam" id="PF07883">
    <property type="entry name" value="Cupin_2"/>
    <property type="match status" value="1"/>
</dbReference>
<feature type="domain" description="Cupin type-2" evidence="1">
    <location>
        <begin position="101"/>
        <end position="155"/>
    </location>
</feature>
<dbReference type="InterPro" id="IPR013096">
    <property type="entry name" value="Cupin_2"/>
</dbReference>
<dbReference type="KEGG" id="sbf:JCM31447_02860"/>
<dbReference type="AlphaFoldDB" id="A0A4P2VSQ6"/>
<reference evidence="2 3" key="1">
    <citation type="submission" date="2018-12" db="EMBL/GenBank/DDBJ databases">
        <title>Rubrispira sanarue gen. nov., sp., nov., a member of the order Silvanigrellales, isolated from a brackish lake in Hamamatsu Japan.</title>
        <authorList>
            <person name="Maejima Y."/>
            <person name="Iino T."/>
            <person name="Muraguchi Y."/>
            <person name="Fukuda K."/>
            <person name="Nojiri H."/>
            <person name="Ohkuma M."/>
            <person name="Moriuchi R."/>
            <person name="Dohra H."/>
            <person name="Kimbara K."/>
            <person name="Shintani M."/>
        </authorList>
    </citation>
    <scope>NUCLEOTIDE SEQUENCE [LARGE SCALE GENOMIC DNA]</scope>
    <source>
        <strain evidence="2 3">RF1110005</strain>
    </source>
</reference>
<keyword evidence="3" id="KW-1185">Reference proteome</keyword>
<protein>
    <recommendedName>
        <fullName evidence="1">Cupin type-2 domain-containing protein</fullName>
    </recommendedName>
</protein>
<dbReference type="EMBL" id="AP019368">
    <property type="protein sequence ID" value="BBH51862.1"/>
    <property type="molecule type" value="Genomic_DNA"/>
</dbReference>